<reference evidence="1 2" key="1">
    <citation type="submission" date="2021-03" db="EMBL/GenBank/DDBJ databases">
        <title>Genome Sequence of Bradyrhizobium vignae strain ISRA400.</title>
        <authorList>
            <person name="Tisa L.S."/>
            <person name="Svistoonoff S."/>
            <person name="Hocher V."/>
            <person name="Fall S."/>
            <person name="Zaiya A."/>
            <person name="Naing D."/>
            <person name="Niang N."/>
            <person name="Diouf A."/>
            <person name="Dasylva M.C."/>
            <person name="Toure O."/>
            <person name="Gueye M."/>
            <person name="Gully D."/>
            <person name="Tisseyre P."/>
            <person name="Simpson S."/>
            <person name="Morris K."/>
            <person name="Thomas W.K."/>
        </authorList>
    </citation>
    <scope>NUCLEOTIDE SEQUENCE [LARGE SCALE GENOMIC DNA]</scope>
    <source>
        <strain evidence="1 2">ISRA400</strain>
    </source>
</reference>
<comment type="caution">
    <text evidence="1">The sequence shown here is derived from an EMBL/GenBank/DDBJ whole genome shotgun (WGS) entry which is preliminary data.</text>
</comment>
<organism evidence="1 2">
    <name type="scientific">Bradyrhizobium vignae</name>
    <dbReference type="NCBI Taxonomy" id="1549949"/>
    <lineage>
        <taxon>Bacteria</taxon>
        <taxon>Pseudomonadati</taxon>
        <taxon>Pseudomonadota</taxon>
        <taxon>Alphaproteobacteria</taxon>
        <taxon>Hyphomicrobiales</taxon>
        <taxon>Nitrobacteraceae</taxon>
        <taxon>Bradyrhizobium</taxon>
    </lineage>
</organism>
<evidence type="ECO:0000313" key="2">
    <source>
        <dbReference type="Proteomes" id="UP000669317"/>
    </source>
</evidence>
<dbReference type="EMBL" id="JAGIKT010000064">
    <property type="protein sequence ID" value="MBP0114408.1"/>
    <property type="molecule type" value="Genomic_DNA"/>
</dbReference>
<protein>
    <submittedName>
        <fullName evidence="1">Uncharacterized protein</fullName>
    </submittedName>
</protein>
<dbReference type="RefSeq" id="WP_209296017.1">
    <property type="nucleotide sequence ID" value="NZ_JAGIKT010000064.1"/>
</dbReference>
<sequence length="180" mass="20306">MDPVDLQTARTHFERYMEAARLPQTVTFLFDSEDAMWDSIPSLLRESSPILKGHFVKLEAGVRPGVRERFDRNKRLMARVAELAEKTGEDAVATILKRAGWRAERAPHSQIVLLCRDAEQLRCAAEEPLGKEVAYELAALEQGLISPLTVKDIVLRERLPTLQFTVKITVSKSTGKKTSY</sequence>
<accession>A0ABS4A1Z4</accession>
<gene>
    <name evidence="1" type="ORF">JWS04_25700</name>
</gene>
<name>A0ABS4A1Z4_9BRAD</name>
<dbReference type="Proteomes" id="UP000669317">
    <property type="component" value="Unassembled WGS sequence"/>
</dbReference>
<evidence type="ECO:0000313" key="1">
    <source>
        <dbReference type="EMBL" id="MBP0114408.1"/>
    </source>
</evidence>
<proteinExistence type="predicted"/>
<keyword evidence="2" id="KW-1185">Reference proteome</keyword>